<keyword evidence="4" id="KW-0378">Hydrolase</keyword>
<evidence type="ECO:0000256" key="5">
    <source>
        <dbReference type="ARBA" id="ARBA00022825"/>
    </source>
</evidence>
<dbReference type="EMBL" id="BPLR01012667">
    <property type="protein sequence ID" value="GIY55734.1"/>
    <property type="molecule type" value="Genomic_DNA"/>
</dbReference>
<dbReference type="Gene3D" id="2.40.10.10">
    <property type="entry name" value="Trypsin-like serine proteases"/>
    <property type="match status" value="1"/>
</dbReference>
<dbReference type="Pfam" id="PF00089">
    <property type="entry name" value="Trypsin"/>
    <property type="match status" value="1"/>
</dbReference>
<evidence type="ECO:0000256" key="3">
    <source>
        <dbReference type="ARBA" id="ARBA00022670"/>
    </source>
</evidence>
<evidence type="ECO:0000313" key="8">
    <source>
        <dbReference type="Proteomes" id="UP001054945"/>
    </source>
</evidence>
<comment type="caution">
    <text evidence="7">The sequence shown here is derived from an EMBL/GenBank/DDBJ whole genome shotgun (WGS) entry which is preliminary data.</text>
</comment>
<comment type="subcellular location">
    <subcellularLocation>
        <location evidence="1">Secreted</location>
    </subcellularLocation>
</comment>
<dbReference type="InterPro" id="IPR050127">
    <property type="entry name" value="Serine_Proteases_S1"/>
</dbReference>
<protein>
    <submittedName>
        <fullName evidence="7">Trypsin-1</fullName>
    </submittedName>
</protein>
<accession>A0AAV4UD52</accession>
<sequence>MLRSFLVLRTFQHLRGDSGGPLIQKQNGRQVLIGVVSWGVGCARPDFPGVYTRVSHYIDWIKNNIV</sequence>
<gene>
    <name evidence="7" type="primary">TRYP_0</name>
    <name evidence="7" type="ORF">CEXT_434881</name>
</gene>
<dbReference type="InterPro" id="IPR043504">
    <property type="entry name" value="Peptidase_S1_PA_chymotrypsin"/>
</dbReference>
<keyword evidence="8" id="KW-1185">Reference proteome</keyword>
<dbReference type="GO" id="GO:0006508">
    <property type="term" value="P:proteolysis"/>
    <property type="evidence" value="ECO:0007669"/>
    <property type="project" value="UniProtKB-KW"/>
</dbReference>
<dbReference type="InterPro" id="IPR001254">
    <property type="entry name" value="Trypsin_dom"/>
</dbReference>
<dbReference type="GO" id="GO:0004252">
    <property type="term" value="F:serine-type endopeptidase activity"/>
    <property type="evidence" value="ECO:0007669"/>
    <property type="project" value="InterPro"/>
</dbReference>
<keyword evidence="3" id="KW-0645">Protease</keyword>
<dbReference type="PANTHER" id="PTHR24264">
    <property type="entry name" value="TRYPSIN-RELATED"/>
    <property type="match status" value="1"/>
</dbReference>
<evidence type="ECO:0000313" key="7">
    <source>
        <dbReference type="EMBL" id="GIY55734.1"/>
    </source>
</evidence>
<dbReference type="InterPro" id="IPR009003">
    <property type="entry name" value="Peptidase_S1_PA"/>
</dbReference>
<keyword evidence="5" id="KW-0720">Serine protease</keyword>
<dbReference type="PANTHER" id="PTHR24264:SF65">
    <property type="entry name" value="SRCR DOMAIN-CONTAINING PROTEIN"/>
    <property type="match status" value="1"/>
</dbReference>
<dbReference type="SUPFAM" id="SSF50494">
    <property type="entry name" value="Trypsin-like serine proteases"/>
    <property type="match status" value="1"/>
</dbReference>
<dbReference type="AlphaFoldDB" id="A0AAV4UD52"/>
<evidence type="ECO:0000256" key="2">
    <source>
        <dbReference type="ARBA" id="ARBA00022525"/>
    </source>
</evidence>
<dbReference type="GO" id="GO:0005615">
    <property type="term" value="C:extracellular space"/>
    <property type="evidence" value="ECO:0007669"/>
    <property type="project" value="TreeGrafter"/>
</dbReference>
<reference evidence="7 8" key="1">
    <citation type="submission" date="2021-06" db="EMBL/GenBank/DDBJ databases">
        <title>Caerostris extrusa draft genome.</title>
        <authorList>
            <person name="Kono N."/>
            <person name="Arakawa K."/>
        </authorList>
    </citation>
    <scope>NUCLEOTIDE SEQUENCE [LARGE SCALE GENOMIC DNA]</scope>
</reference>
<organism evidence="7 8">
    <name type="scientific">Caerostris extrusa</name>
    <name type="common">Bark spider</name>
    <name type="synonym">Caerostris bankana</name>
    <dbReference type="NCBI Taxonomy" id="172846"/>
    <lineage>
        <taxon>Eukaryota</taxon>
        <taxon>Metazoa</taxon>
        <taxon>Ecdysozoa</taxon>
        <taxon>Arthropoda</taxon>
        <taxon>Chelicerata</taxon>
        <taxon>Arachnida</taxon>
        <taxon>Araneae</taxon>
        <taxon>Araneomorphae</taxon>
        <taxon>Entelegynae</taxon>
        <taxon>Araneoidea</taxon>
        <taxon>Araneidae</taxon>
        <taxon>Caerostris</taxon>
    </lineage>
</organism>
<dbReference type="PROSITE" id="PS50240">
    <property type="entry name" value="TRYPSIN_DOM"/>
    <property type="match status" value="1"/>
</dbReference>
<evidence type="ECO:0000256" key="4">
    <source>
        <dbReference type="ARBA" id="ARBA00022801"/>
    </source>
</evidence>
<evidence type="ECO:0000256" key="1">
    <source>
        <dbReference type="ARBA" id="ARBA00004613"/>
    </source>
</evidence>
<evidence type="ECO:0000259" key="6">
    <source>
        <dbReference type="PROSITE" id="PS50240"/>
    </source>
</evidence>
<name>A0AAV4UD52_CAEEX</name>
<proteinExistence type="predicted"/>
<keyword evidence="2" id="KW-0964">Secreted</keyword>
<feature type="domain" description="Peptidase S1" evidence="6">
    <location>
        <begin position="15"/>
        <end position="66"/>
    </location>
</feature>
<dbReference type="Proteomes" id="UP001054945">
    <property type="component" value="Unassembled WGS sequence"/>
</dbReference>